<proteinExistence type="predicted"/>
<keyword evidence="2" id="KW-1185">Reference proteome</keyword>
<sequence length="78" mass="8971">MQAMTKFSFELPSDEKDLIDIANLLLEKAKKFKTLSNDSLTSKKIANRLEFAKKHRHKISGSGDECEYGLYLEEKYGK</sequence>
<dbReference type="Proteomes" id="UP000594749">
    <property type="component" value="Chromosome"/>
</dbReference>
<protein>
    <submittedName>
        <fullName evidence="1">Uncharacterized protein</fullName>
    </submittedName>
</protein>
<dbReference type="EMBL" id="CP063078">
    <property type="protein sequence ID" value="QOQ87748.1"/>
    <property type="molecule type" value="Genomic_DNA"/>
</dbReference>
<gene>
    <name evidence="1" type="ORF">IMC76_02760</name>
</gene>
<dbReference type="RefSeq" id="WP_025802504.1">
    <property type="nucleotide sequence ID" value="NZ_CP053842.1"/>
</dbReference>
<name>A0A7M1LGR3_9BACT</name>
<reference evidence="1 2" key="1">
    <citation type="submission" date="2020-10" db="EMBL/GenBank/DDBJ databases">
        <title>Campylobacter and Helicobacter PacBio genomes.</title>
        <authorList>
            <person name="Lane C."/>
        </authorList>
    </citation>
    <scope>NUCLEOTIDE SEQUENCE [LARGE SCALE GENOMIC DNA]</scope>
    <source>
        <strain evidence="1 2">2016D-0077</strain>
    </source>
</reference>
<dbReference type="AlphaFoldDB" id="A0A7M1LGR3"/>
<evidence type="ECO:0000313" key="1">
    <source>
        <dbReference type="EMBL" id="QOQ87748.1"/>
    </source>
</evidence>
<evidence type="ECO:0000313" key="2">
    <source>
        <dbReference type="Proteomes" id="UP000594749"/>
    </source>
</evidence>
<accession>A0A7M1LGR3</accession>
<organism evidence="1 2">
    <name type="scientific">Campylobacter corcagiensis</name>
    <dbReference type="NCBI Taxonomy" id="1448857"/>
    <lineage>
        <taxon>Bacteria</taxon>
        <taxon>Pseudomonadati</taxon>
        <taxon>Campylobacterota</taxon>
        <taxon>Epsilonproteobacteria</taxon>
        <taxon>Campylobacterales</taxon>
        <taxon>Campylobacteraceae</taxon>
        <taxon>Campylobacter</taxon>
    </lineage>
</organism>